<comment type="caution">
    <text evidence="1">The sequence shown here is derived from an EMBL/GenBank/DDBJ whole genome shotgun (WGS) entry which is preliminary data.</text>
</comment>
<dbReference type="PANTHER" id="PTHR38436:SF1">
    <property type="entry name" value="ESTER CYCLASE"/>
    <property type="match status" value="1"/>
</dbReference>
<dbReference type="Proteomes" id="UP001477870">
    <property type="component" value="Unassembled WGS sequence"/>
</dbReference>
<dbReference type="EMBL" id="JBBMQO010000010">
    <property type="protein sequence ID" value="MEM5503015.1"/>
    <property type="molecule type" value="Genomic_DNA"/>
</dbReference>
<dbReference type="InterPro" id="IPR032710">
    <property type="entry name" value="NTF2-like_dom_sf"/>
</dbReference>
<organism evidence="1 2">
    <name type="scientific">Ahrensia kielensis</name>
    <dbReference type="NCBI Taxonomy" id="76980"/>
    <lineage>
        <taxon>Bacteria</taxon>
        <taxon>Pseudomonadati</taxon>
        <taxon>Pseudomonadota</taxon>
        <taxon>Alphaproteobacteria</taxon>
        <taxon>Hyphomicrobiales</taxon>
        <taxon>Ahrensiaceae</taxon>
        <taxon>Ahrensia</taxon>
    </lineage>
</organism>
<protein>
    <submittedName>
        <fullName evidence="1">Ester cyclase</fullName>
    </submittedName>
</protein>
<sequence>MTPEEALAHYEKSQASLAVVKAMEVGLGNGENDMHRYFAADFRWLGNQGCGTKNGVEEFRRNWQLPLRSAFTEREYKTDQFLADGEWVSCFGHILCTHSGTFMGIEATGKRIKLPYIDFWLVRDGKIADNWVSVDFAMVLAQLGRDVFDGHGWENFDSGSITPPTPTQES</sequence>
<reference evidence="1 2" key="1">
    <citation type="submission" date="2024-03" db="EMBL/GenBank/DDBJ databases">
        <title>Community enrichment and isolation of bacterial strains for fucoidan degradation.</title>
        <authorList>
            <person name="Sichert A."/>
        </authorList>
    </citation>
    <scope>NUCLEOTIDE SEQUENCE [LARGE SCALE GENOMIC DNA]</scope>
    <source>
        <strain evidence="1 2">AS62</strain>
    </source>
</reference>
<dbReference type="PANTHER" id="PTHR38436">
    <property type="entry name" value="POLYKETIDE CYCLASE SNOAL-LIKE DOMAIN"/>
    <property type="match status" value="1"/>
</dbReference>
<evidence type="ECO:0000313" key="1">
    <source>
        <dbReference type="EMBL" id="MEM5503015.1"/>
    </source>
</evidence>
<evidence type="ECO:0000313" key="2">
    <source>
        <dbReference type="Proteomes" id="UP001477870"/>
    </source>
</evidence>
<keyword evidence="2" id="KW-1185">Reference proteome</keyword>
<dbReference type="InterPro" id="IPR009959">
    <property type="entry name" value="Cyclase_SnoaL-like"/>
</dbReference>
<accession>A0ABU9TAV8</accession>
<dbReference type="Pfam" id="PF07366">
    <property type="entry name" value="SnoaL"/>
    <property type="match status" value="1"/>
</dbReference>
<gene>
    <name evidence="1" type="ORF">WNY59_15615</name>
</gene>
<name>A0ABU9TAV8_9HYPH</name>
<dbReference type="RefSeq" id="WP_342849216.1">
    <property type="nucleotide sequence ID" value="NZ_JBBMQO010000010.1"/>
</dbReference>
<proteinExistence type="predicted"/>
<dbReference type="SUPFAM" id="SSF54427">
    <property type="entry name" value="NTF2-like"/>
    <property type="match status" value="1"/>
</dbReference>
<dbReference type="Gene3D" id="3.10.450.50">
    <property type="match status" value="1"/>
</dbReference>